<gene>
    <name evidence="8" type="ORF">HMPREF9088_0768</name>
</gene>
<dbReference type="Gene3D" id="1.10.1740.10">
    <property type="match status" value="1"/>
</dbReference>
<protein>
    <recommendedName>
        <fullName evidence="2">RNA polymerase sigma factor SigS</fullName>
    </recommendedName>
</protein>
<dbReference type="HOGENOM" id="CLU_090333_1_0_9"/>
<feature type="domain" description="RNA polymerase sigma-70 region 2" evidence="6">
    <location>
        <begin position="19"/>
        <end position="87"/>
    </location>
</feature>
<name>E6LEH8_ENTI1</name>
<dbReference type="eggNOG" id="COG1595">
    <property type="taxonomic scope" value="Bacteria"/>
</dbReference>
<keyword evidence="9" id="KW-1185">Reference proteome</keyword>
<feature type="domain" description="RNA polymerase sigma factor 70 region 4 type 2" evidence="7">
    <location>
        <begin position="144"/>
        <end position="182"/>
    </location>
</feature>
<dbReference type="InterPro" id="IPR013325">
    <property type="entry name" value="RNA_pol_sigma_r2"/>
</dbReference>
<evidence type="ECO:0000256" key="3">
    <source>
        <dbReference type="ARBA" id="ARBA00023015"/>
    </source>
</evidence>
<dbReference type="InterPro" id="IPR014284">
    <property type="entry name" value="RNA_pol_sigma-70_dom"/>
</dbReference>
<comment type="function">
    <text evidence="5">Sigma factors are initiation factors that promote the attachment of RNA polymerase to specific initiation sites and are then released. Sigma-S contributes to the protection against external stress, thus playing a role in cellular fitness and survival.</text>
</comment>
<keyword evidence="4" id="KW-0804">Transcription</keyword>
<evidence type="ECO:0000256" key="1">
    <source>
        <dbReference type="ARBA" id="ARBA00007788"/>
    </source>
</evidence>
<dbReference type="Proteomes" id="UP000010296">
    <property type="component" value="Unassembled WGS sequence"/>
</dbReference>
<organism evidence="8 9">
    <name type="scientific">Enterococcus italicus (strain DSM 15952 / CCUG 50447 / LMG 22039 / TP 1.5)</name>
    <dbReference type="NCBI Taxonomy" id="888064"/>
    <lineage>
        <taxon>Bacteria</taxon>
        <taxon>Bacillati</taxon>
        <taxon>Bacillota</taxon>
        <taxon>Bacilli</taxon>
        <taxon>Lactobacillales</taxon>
        <taxon>Enterococcaceae</taxon>
        <taxon>Enterococcus</taxon>
    </lineage>
</organism>
<proteinExistence type="inferred from homology"/>
<dbReference type="NCBIfam" id="TIGR02937">
    <property type="entry name" value="sigma70-ECF"/>
    <property type="match status" value="1"/>
</dbReference>
<dbReference type="Pfam" id="PF04542">
    <property type="entry name" value="Sigma70_r2"/>
    <property type="match status" value="1"/>
</dbReference>
<dbReference type="SUPFAM" id="SSF46894">
    <property type="entry name" value="C-terminal effector domain of the bipartite response regulators"/>
    <property type="match status" value="1"/>
</dbReference>
<evidence type="ECO:0000313" key="9">
    <source>
        <dbReference type="Proteomes" id="UP000010296"/>
    </source>
</evidence>
<dbReference type="InterPro" id="IPR036388">
    <property type="entry name" value="WH-like_DNA-bd_sf"/>
</dbReference>
<dbReference type="OrthoDB" id="1767844at2"/>
<dbReference type="Pfam" id="PF08281">
    <property type="entry name" value="Sigma70_r4_2"/>
    <property type="match status" value="1"/>
</dbReference>
<keyword evidence="3" id="KW-0805">Transcription regulation</keyword>
<dbReference type="GO" id="GO:0003677">
    <property type="term" value="F:DNA binding"/>
    <property type="evidence" value="ECO:0007669"/>
    <property type="project" value="InterPro"/>
</dbReference>
<dbReference type="InterPro" id="IPR013249">
    <property type="entry name" value="RNA_pol_sigma70_r4_t2"/>
</dbReference>
<evidence type="ECO:0000256" key="4">
    <source>
        <dbReference type="ARBA" id="ARBA00023163"/>
    </source>
</evidence>
<evidence type="ECO:0000256" key="2">
    <source>
        <dbReference type="ARBA" id="ARBA00021245"/>
    </source>
</evidence>
<dbReference type="AlphaFoldDB" id="E6LEH8"/>
<dbReference type="GO" id="GO:0006352">
    <property type="term" value="P:DNA-templated transcription initiation"/>
    <property type="evidence" value="ECO:0007669"/>
    <property type="project" value="InterPro"/>
</dbReference>
<dbReference type="EMBL" id="AEPV01000026">
    <property type="protein sequence ID" value="EFU74467.1"/>
    <property type="molecule type" value="Genomic_DNA"/>
</dbReference>
<dbReference type="SUPFAM" id="SSF88946">
    <property type="entry name" value="Sigma2 domain of RNA polymerase sigma factors"/>
    <property type="match status" value="1"/>
</dbReference>
<comment type="caution">
    <text evidence="8">The sequence shown here is derived from an EMBL/GenBank/DDBJ whole genome shotgun (WGS) entry which is preliminary data.</text>
</comment>
<evidence type="ECO:0000259" key="7">
    <source>
        <dbReference type="Pfam" id="PF08281"/>
    </source>
</evidence>
<sequence length="187" mass="21767">MRGVKKMPLFNSDEELEALFQKYQPVVLSLQAQYYVRDMLEDDWIQEGRIIFYKCWTAYDEAFGSTFGSFYKQALQNHIFSLLRKQKAVKRQAEVNASSYESLTQTYGAEFFDAALGCEMDDPISRLIVKDVLSEYPTFCAPMERRVLNLFLQGNEIAEIAEIMHMHPRSVGSAFHRALRKIRQEIL</sequence>
<evidence type="ECO:0000313" key="8">
    <source>
        <dbReference type="EMBL" id="EFU74467.1"/>
    </source>
</evidence>
<evidence type="ECO:0000256" key="5">
    <source>
        <dbReference type="ARBA" id="ARBA00024701"/>
    </source>
</evidence>
<dbReference type="Gene3D" id="1.10.10.10">
    <property type="entry name" value="Winged helix-like DNA-binding domain superfamily/Winged helix DNA-binding domain"/>
    <property type="match status" value="1"/>
</dbReference>
<dbReference type="InterPro" id="IPR007627">
    <property type="entry name" value="RNA_pol_sigma70_r2"/>
</dbReference>
<dbReference type="InterPro" id="IPR016032">
    <property type="entry name" value="Sig_transdc_resp-reg_C-effctor"/>
</dbReference>
<accession>E6LEH8</accession>
<dbReference type="PATRIC" id="fig|888064.11.peg.1183"/>
<dbReference type="STRING" id="888064.HMPREF9088_0768"/>
<evidence type="ECO:0000259" key="6">
    <source>
        <dbReference type="Pfam" id="PF04542"/>
    </source>
</evidence>
<reference evidence="8 9" key="1">
    <citation type="submission" date="2010-12" db="EMBL/GenBank/DDBJ databases">
        <authorList>
            <person name="Muzny D."/>
            <person name="Qin X."/>
            <person name="Deng J."/>
            <person name="Jiang H."/>
            <person name="Liu Y."/>
            <person name="Qu J."/>
            <person name="Song X.-Z."/>
            <person name="Zhang L."/>
            <person name="Thornton R."/>
            <person name="Coyle M."/>
            <person name="Francisco L."/>
            <person name="Jackson L."/>
            <person name="Javaid M."/>
            <person name="Korchina V."/>
            <person name="Kovar C."/>
            <person name="Mata R."/>
            <person name="Mathew T."/>
            <person name="Ngo R."/>
            <person name="Nguyen L."/>
            <person name="Nguyen N."/>
            <person name="Okwuonu G."/>
            <person name="Ongeri F."/>
            <person name="Pham C."/>
            <person name="Simmons D."/>
            <person name="Wilczek-Boney K."/>
            <person name="Hale W."/>
            <person name="Jakkamsetti A."/>
            <person name="Pham P."/>
            <person name="Ruth R."/>
            <person name="San Lucas F."/>
            <person name="Warren J."/>
            <person name="Zhang J."/>
            <person name="Zhao Z."/>
            <person name="Zhou C."/>
            <person name="Zhu D."/>
            <person name="Lee S."/>
            <person name="Bess C."/>
            <person name="Blankenburg K."/>
            <person name="Forbes L."/>
            <person name="Fu Q."/>
            <person name="Gubbala S."/>
            <person name="Hirani K."/>
            <person name="Jayaseelan J.C."/>
            <person name="Lara F."/>
            <person name="Munidasa M."/>
            <person name="Palculict T."/>
            <person name="Patil S."/>
            <person name="Pu L.-L."/>
            <person name="Saada N."/>
            <person name="Tang L."/>
            <person name="Weissenberger G."/>
            <person name="Zhu Y."/>
            <person name="Hemphill L."/>
            <person name="Shang Y."/>
            <person name="Youmans B."/>
            <person name="Ayvaz T."/>
            <person name="Ross M."/>
            <person name="Santibanez J."/>
            <person name="Aqrawi P."/>
            <person name="Gross S."/>
            <person name="Joshi V."/>
            <person name="Fowler G."/>
            <person name="Nazareth L."/>
            <person name="Reid J."/>
            <person name="Worley K."/>
            <person name="Petrosino J."/>
            <person name="Highlander S."/>
            <person name="Gibbs R."/>
        </authorList>
    </citation>
    <scope>NUCLEOTIDE SEQUENCE [LARGE SCALE GENOMIC DNA]</scope>
    <source>
        <strain evidence="9">DSM 15952 / CCUG 50447 / LMG 22039 / TP 1.5</strain>
    </source>
</reference>
<comment type="similarity">
    <text evidence="1">Belongs to the sigma-70 factor family.</text>
</comment>
<dbReference type="GO" id="GO:0016987">
    <property type="term" value="F:sigma factor activity"/>
    <property type="evidence" value="ECO:0007669"/>
    <property type="project" value="InterPro"/>
</dbReference>